<organism evidence="3 4">
    <name type="scientific">Vibrio anguillarum</name>
    <name type="common">Listonella anguillarum</name>
    <dbReference type="NCBI Taxonomy" id="55601"/>
    <lineage>
        <taxon>Bacteria</taxon>
        <taxon>Pseudomonadati</taxon>
        <taxon>Pseudomonadota</taxon>
        <taxon>Gammaproteobacteria</taxon>
        <taxon>Vibrionales</taxon>
        <taxon>Vibrionaceae</taxon>
        <taxon>Vibrio</taxon>
    </lineage>
</organism>
<dbReference type="InterPro" id="IPR029058">
    <property type="entry name" value="AB_hydrolase_fold"/>
</dbReference>
<comment type="caution">
    <text evidence="3">The sequence shown here is derived from an EMBL/GenBank/DDBJ whole genome shotgun (WGS) entry which is preliminary data.</text>
</comment>
<dbReference type="Gene3D" id="3.40.50.1820">
    <property type="entry name" value="alpha/beta hydrolase"/>
    <property type="match status" value="1"/>
</dbReference>
<gene>
    <name evidence="3" type="ORF">ERJ77_07140</name>
</gene>
<dbReference type="GO" id="GO:0006629">
    <property type="term" value="P:lipid metabolic process"/>
    <property type="evidence" value="ECO:0007669"/>
    <property type="project" value="InterPro"/>
</dbReference>
<evidence type="ECO:0000259" key="2">
    <source>
        <dbReference type="Pfam" id="PF01764"/>
    </source>
</evidence>
<evidence type="ECO:0000256" key="1">
    <source>
        <dbReference type="SAM" id="MobiDB-lite"/>
    </source>
</evidence>
<reference evidence="3" key="1">
    <citation type="journal article" date="2021" name="PeerJ">
        <title>Analysis of 44 Vibrio anguillarum genomes reveals high genetic diversity.</title>
        <authorList>
            <person name="Hansen M.J."/>
            <person name="Dalsgaard I."/>
        </authorList>
    </citation>
    <scope>NUCLEOTIDE SEQUENCE</scope>
    <source>
        <strain evidence="3">850617-1/1</strain>
    </source>
</reference>
<dbReference type="SUPFAM" id="SSF53474">
    <property type="entry name" value="alpha/beta-Hydrolases"/>
    <property type="match status" value="1"/>
</dbReference>
<feature type="compositionally biased region" description="Basic and acidic residues" evidence="1">
    <location>
        <begin position="95"/>
        <end position="106"/>
    </location>
</feature>
<protein>
    <submittedName>
        <fullName evidence="3">Lipase</fullName>
    </submittedName>
</protein>
<accession>A0AAW4BHJ5</accession>
<dbReference type="AlphaFoldDB" id="A0AAW4BHJ5"/>
<feature type="region of interest" description="Disordered" evidence="1">
    <location>
        <begin position="82"/>
        <end position="108"/>
    </location>
</feature>
<dbReference type="PANTHER" id="PTHR45856:SF24">
    <property type="entry name" value="FUNGAL LIPASE-LIKE DOMAIN-CONTAINING PROTEIN"/>
    <property type="match status" value="1"/>
</dbReference>
<evidence type="ECO:0000313" key="4">
    <source>
        <dbReference type="Proteomes" id="UP000786185"/>
    </source>
</evidence>
<dbReference type="InterPro" id="IPR002921">
    <property type="entry name" value="Fungal_lipase-type"/>
</dbReference>
<dbReference type="InterPro" id="IPR051218">
    <property type="entry name" value="Sec_MonoDiacylglyc_Lipase"/>
</dbReference>
<sequence length="663" mass="74648">MDSFNHCVQCNPEKNWLELEFMSENDEPIDGLAVTITNKITSNTHTQTTSAGKVLFANIAAGEWRASVSQASLLSEVEKYASRKEGQESPVKTRASAERDAAEQSPKRYHSTTIGDFWDEAPQDEFLQEHHKGIDTNASAEKAGFSLSHNQSYVFEIKALRSYMPVIIDTDEFSLVNSYTFALLSKLAYATDEANLDDKVTSANEGSIKAVIWALKQKIKPTHAADASVNWLVEEIPYSQALDFTYYAQKEVGAEGYILFNHNTAIVGVRGTEPYISNGEPSNSGSTWEIVKNIDGFGAVVNAIPAVQKITDSSLIKDMVGTNIDAAQVPIKEFGGAYVHQGFYRYAMTLWMGNEDSSLSRDVRSIHHNKNFYICGHSLGGAGALMISAILKEMFSPSVLRLFTYGAPRSGTRSFSERYKSITHYRHVNNHDLVPQVPWKWVNTADTEDNLYVAILKMFHVRGAKTVEKIFETTDGDDDNYHHHGELTQLLTYEKPSEQVLLSPRQTHMPILDAISAVDNDSFPLLDKINNNVSLSEQVNDHGMVEYIPNLAKLLHLLLHVPLKEHYLQAINFLDEQQKTLSNELMDVKNQQAEMSGTWQYSDVNKAKNLYLKRKQTLTENMLTTYRQIKFELLKIMNDPQLMPTEKLLVANKSLPDFIKEQI</sequence>
<dbReference type="InterPro" id="IPR013783">
    <property type="entry name" value="Ig-like_fold"/>
</dbReference>
<dbReference type="EMBL" id="SCLC01000004">
    <property type="protein sequence ID" value="MBF4434278.1"/>
    <property type="molecule type" value="Genomic_DNA"/>
</dbReference>
<name>A0AAW4BHJ5_VIBAN</name>
<dbReference type="CDD" id="cd00519">
    <property type="entry name" value="Lipase_3"/>
    <property type="match status" value="1"/>
</dbReference>
<dbReference type="PANTHER" id="PTHR45856">
    <property type="entry name" value="ALPHA/BETA-HYDROLASES SUPERFAMILY PROTEIN"/>
    <property type="match status" value="1"/>
</dbReference>
<dbReference type="Gene3D" id="2.60.40.10">
    <property type="entry name" value="Immunoglobulins"/>
    <property type="match status" value="1"/>
</dbReference>
<dbReference type="Pfam" id="PF01764">
    <property type="entry name" value="Lipase_3"/>
    <property type="match status" value="1"/>
</dbReference>
<dbReference type="Proteomes" id="UP000786185">
    <property type="component" value="Unassembled WGS sequence"/>
</dbReference>
<evidence type="ECO:0000313" key="3">
    <source>
        <dbReference type="EMBL" id="MBF4434278.1"/>
    </source>
</evidence>
<proteinExistence type="predicted"/>
<feature type="domain" description="Fungal lipase-type" evidence="2">
    <location>
        <begin position="320"/>
        <end position="438"/>
    </location>
</feature>